<proteinExistence type="inferred from homology"/>
<name>A0AAV9CTN7_ACOCL</name>
<dbReference type="Pfam" id="PF00232">
    <property type="entry name" value="Glyco_hydro_1"/>
    <property type="match status" value="2"/>
</dbReference>
<protein>
    <submittedName>
        <fullName evidence="3">Beta-glucosidase 22</fullName>
    </submittedName>
</protein>
<dbReference type="PANTHER" id="PTHR10353:SF29">
    <property type="entry name" value="BETA-GLUCOSIDASE 11"/>
    <property type="match status" value="1"/>
</dbReference>
<evidence type="ECO:0000313" key="3">
    <source>
        <dbReference type="EMBL" id="KAK1292242.1"/>
    </source>
</evidence>
<sequence length="392" mass="45330">MDKRRGYVAAGGYYKYKEDVEHMRDVGLEAYRFSISWSRLIPNGRGAINRRGLDYYNNVIDELVKHGIQPHVTLLHIDRPQIIEDEYAGFLSRRFVEDFTAYADVCFREFGDRVRHWTTFNEPNMLYVSAYDTGDTPPRRCSYPFGHFNCTAGNSTTEPYIVMHNILLAHAEAAALYKTKYQVKQNGWIGINVCTNWMYPYTNSIADIRAAQRSMDFKVGWMMNPLVFGDYPDVMKEKAGSRLPRFTKAESERLMSSFDFIAINHYISLYVKDDTHNSTTSPLHDYYDDASVKIAGLGMMTSNNLSDNLNDMERVDFLKCYIGAMLDAVRDGSNTRGYFVWSFVDVYEIAYELIGLDVRFGLYHVDFEDENMKREPKLSANWDGSNTRGYFV</sequence>
<comment type="caution">
    <text evidence="3">The sequence shown here is derived from an EMBL/GenBank/DDBJ whole genome shotgun (WGS) entry which is preliminary data.</text>
</comment>
<keyword evidence="4" id="KW-1185">Reference proteome</keyword>
<dbReference type="InterPro" id="IPR001360">
    <property type="entry name" value="Glyco_hydro_1"/>
</dbReference>
<dbReference type="SUPFAM" id="SSF51445">
    <property type="entry name" value="(Trans)glycosidases"/>
    <property type="match status" value="1"/>
</dbReference>
<dbReference type="GO" id="GO:0005975">
    <property type="term" value="P:carbohydrate metabolic process"/>
    <property type="evidence" value="ECO:0007669"/>
    <property type="project" value="InterPro"/>
</dbReference>
<organism evidence="3 4">
    <name type="scientific">Acorus calamus</name>
    <name type="common">Sweet flag</name>
    <dbReference type="NCBI Taxonomy" id="4465"/>
    <lineage>
        <taxon>Eukaryota</taxon>
        <taxon>Viridiplantae</taxon>
        <taxon>Streptophyta</taxon>
        <taxon>Embryophyta</taxon>
        <taxon>Tracheophyta</taxon>
        <taxon>Spermatophyta</taxon>
        <taxon>Magnoliopsida</taxon>
        <taxon>Liliopsida</taxon>
        <taxon>Acoraceae</taxon>
        <taxon>Acorus</taxon>
    </lineage>
</organism>
<accession>A0AAV9CTN7</accession>
<dbReference type="InterPro" id="IPR017853">
    <property type="entry name" value="GH"/>
</dbReference>
<dbReference type="AlphaFoldDB" id="A0AAV9CTN7"/>
<dbReference type="Gene3D" id="3.20.20.80">
    <property type="entry name" value="Glycosidases"/>
    <property type="match status" value="1"/>
</dbReference>
<dbReference type="GO" id="GO:0008422">
    <property type="term" value="F:beta-glucosidase activity"/>
    <property type="evidence" value="ECO:0007669"/>
    <property type="project" value="UniProtKB-ARBA"/>
</dbReference>
<gene>
    <name evidence="3" type="primary">BGLU22</name>
    <name evidence="3" type="ORF">QJS10_CPB17g01305</name>
</gene>
<evidence type="ECO:0000313" key="4">
    <source>
        <dbReference type="Proteomes" id="UP001180020"/>
    </source>
</evidence>
<evidence type="ECO:0000256" key="1">
    <source>
        <dbReference type="ARBA" id="ARBA00010838"/>
    </source>
</evidence>
<dbReference type="PANTHER" id="PTHR10353">
    <property type="entry name" value="GLYCOSYL HYDROLASE"/>
    <property type="match status" value="1"/>
</dbReference>
<reference evidence="3" key="2">
    <citation type="submission" date="2023-06" db="EMBL/GenBank/DDBJ databases">
        <authorList>
            <person name="Ma L."/>
            <person name="Liu K.-W."/>
            <person name="Li Z."/>
            <person name="Hsiao Y.-Y."/>
            <person name="Qi Y."/>
            <person name="Fu T."/>
            <person name="Tang G."/>
            <person name="Zhang D."/>
            <person name="Sun W.-H."/>
            <person name="Liu D.-K."/>
            <person name="Li Y."/>
            <person name="Chen G.-Z."/>
            <person name="Liu X.-D."/>
            <person name="Liao X.-Y."/>
            <person name="Jiang Y.-T."/>
            <person name="Yu X."/>
            <person name="Hao Y."/>
            <person name="Huang J."/>
            <person name="Zhao X.-W."/>
            <person name="Ke S."/>
            <person name="Chen Y.-Y."/>
            <person name="Wu W.-L."/>
            <person name="Hsu J.-L."/>
            <person name="Lin Y.-F."/>
            <person name="Huang M.-D."/>
            <person name="Li C.-Y."/>
            <person name="Huang L."/>
            <person name="Wang Z.-W."/>
            <person name="Zhao X."/>
            <person name="Zhong W.-Y."/>
            <person name="Peng D.-H."/>
            <person name="Ahmad S."/>
            <person name="Lan S."/>
            <person name="Zhang J.-S."/>
            <person name="Tsai W.-C."/>
            <person name="Van De Peer Y."/>
            <person name="Liu Z.-J."/>
        </authorList>
    </citation>
    <scope>NUCLEOTIDE SEQUENCE</scope>
    <source>
        <strain evidence="3">CP</strain>
        <tissue evidence="3">Leaves</tissue>
    </source>
</reference>
<evidence type="ECO:0000256" key="2">
    <source>
        <dbReference type="RuleBase" id="RU003690"/>
    </source>
</evidence>
<dbReference type="PRINTS" id="PR00131">
    <property type="entry name" value="GLHYDRLASE1"/>
</dbReference>
<dbReference type="EMBL" id="JAUJYO010000017">
    <property type="protein sequence ID" value="KAK1292242.1"/>
    <property type="molecule type" value="Genomic_DNA"/>
</dbReference>
<comment type="similarity">
    <text evidence="1 2">Belongs to the glycosyl hydrolase 1 family.</text>
</comment>
<reference evidence="3" key="1">
    <citation type="journal article" date="2023" name="Nat. Commun.">
        <title>Diploid and tetraploid genomes of Acorus and the evolution of monocots.</title>
        <authorList>
            <person name="Ma L."/>
            <person name="Liu K.W."/>
            <person name="Li Z."/>
            <person name="Hsiao Y.Y."/>
            <person name="Qi Y."/>
            <person name="Fu T."/>
            <person name="Tang G.D."/>
            <person name="Zhang D."/>
            <person name="Sun W.H."/>
            <person name="Liu D.K."/>
            <person name="Li Y."/>
            <person name="Chen G.Z."/>
            <person name="Liu X.D."/>
            <person name="Liao X.Y."/>
            <person name="Jiang Y.T."/>
            <person name="Yu X."/>
            <person name="Hao Y."/>
            <person name="Huang J."/>
            <person name="Zhao X.W."/>
            <person name="Ke S."/>
            <person name="Chen Y.Y."/>
            <person name="Wu W.L."/>
            <person name="Hsu J.L."/>
            <person name="Lin Y.F."/>
            <person name="Huang M.D."/>
            <person name="Li C.Y."/>
            <person name="Huang L."/>
            <person name="Wang Z.W."/>
            <person name="Zhao X."/>
            <person name="Zhong W.Y."/>
            <person name="Peng D.H."/>
            <person name="Ahmad S."/>
            <person name="Lan S."/>
            <person name="Zhang J.S."/>
            <person name="Tsai W.C."/>
            <person name="Van de Peer Y."/>
            <person name="Liu Z.J."/>
        </authorList>
    </citation>
    <scope>NUCLEOTIDE SEQUENCE</scope>
    <source>
        <strain evidence="3">CP</strain>
    </source>
</reference>
<dbReference type="Proteomes" id="UP001180020">
    <property type="component" value="Unassembled WGS sequence"/>
</dbReference>